<dbReference type="FunFam" id="1.10.510.10:FF:000537">
    <property type="entry name" value="Putative receptor-like protein kinase"/>
    <property type="match status" value="1"/>
</dbReference>
<reference evidence="4" key="1">
    <citation type="journal article" date="2015" name="Proc. Natl. Acad. Sci. U.S.A.">
        <title>Genome sequencing of adzuki bean (Vigna angularis) provides insight into high starch and low fat accumulation and domestication.</title>
        <authorList>
            <person name="Yang K."/>
            <person name="Tian Z."/>
            <person name="Chen C."/>
            <person name="Luo L."/>
            <person name="Zhao B."/>
            <person name="Wang Z."/>
            <person name="Yu L."/>
            <person name="Li Y."/>
            <person name="Sun Y."/>
            <person name="Li W."/>
            <person name="Chen Y."/>
            <person name="Li Y."/>
            <person name="Zhang Y."/>
            <person name="Ai D."/>
            <person name="Zhao J."/>
            <person name="Shang C."/>
            <person name="Ma Y."/>
            <person name="Wu B."/>
            <person name="Wang M."/>
            <person name="Gao L."/>
            <person name="Sun D."/>
            <person name="Zhang P."/>
            <person name="Guo F."/>
            <person name="Wang W."/>
            <person name="Li Y."/>
            <person name="Wang J."/>
            <person name="Varshney R.K."/>
            <person name="Wang J."/>
            <person name="Ling H.Q."/>
            <person name="Wan P."/>
        </authorList>
    </citation>
    <scope>NUCLEOTIDE SEQUENCE</scope>
    <source>
        <strain evidence="4">cv. Jingnong 6</strain>
    </source>
</reference>
<dbReference type="GO" id="GO:0005524">
    <property type="term" value="F:ATP binding"/>
    <property type="evidence" value="ECO:0007669"/>
    <property type="project" value="InterPro"/>
</dbReference>
<evidence type="ECO:0000256" key="1">
    <source>
        <dbReference type="ARBA" id="ARBA00022729"/>
    </source>
</evidence>
<proteinExistence type="predicted"/>
<dbReference type="FunFam" id="3.40.50.720:FF:001172">
    <property type="entry name" value="NAD(P)-binding Rossmann-fold superfamily protein"/>
    <property type="match status" value="1"/>
</dbReference>
<accession>A0A0L9T5I9</accession>
<dbReference type="GO" id="GO:0009807">
    <property type="term" value="P:lignan biosynthetic process"/>
    <property type="evidence" value="ECO:0007669"/>
    <property type="project" value="UniProtKB-ARBA"/>
</dbReference>
<gene>
    <name evidence="3" type="ORF">LR48_Vigan197s001200</name>
</gene>
<dbReference type="InterPro" id="IPR008030">
    <property type="entry name" value="NmrA-like"/>
</dbReference>
<dbReference type="Pfam" id="PF00069">
    <property type="entry name" value="Pkinase"/>
    <property type="match status" value="1"/>
</dbReference>
<dbReference type="PROSITE" id="PS50011">
    <property type="entry name" value="PROTEIN_KINASE_DOM"/>
    <property type="match status" value="1"/>
</dbReference>
<name>A0A0L9T5I9_PHAAN</name>
<evidence type="ECO:0000313" key="4">
    <source>
        <dbReference type="Proteomes" id="UP000053144"/>
    </source>
</evidence>
<feature type="domain" description="Protein kinase" evidence="2">
    <location>
        <begin position="1"/>
        <end position="303"/>
    </location>
</feature>
<dbReference type="PANTHER" id="PTHR47976">
    <property type="entry name" value="G-TYPE LECTIN S-RECEPTOR-LIKE SERINE/THREONINE-PROTEIN KINASE SD2-5"/>
    <property type="match status" value="1"/>
</dbReference>
<dbReference type="InterPro" id="IPR008271">
    <property type="entry name" value="Ser/Thr_kinase_AS"/>
</dbReference>
<dbReference type="Gramene" id="KOM25843">
    <property type="protein sequence ID" value="KOM25843"/>
    <property type="gene ID" value="LR48_Vigan197s001200"/>
</dbReference>
<dbReference type="GO" id="GO:0004672">
    <property type="term" value="F:protein kinase activity"/>
    <property type="evidence" value="ECO:0007669"/>
    <property type="project" value="InterPro"/>
</dbReference>
<dbReference type="AlphaFoldDB" id="A0A0L9T5I9"/>
<dbReference type="PROSITE" id="PS00108">
    <property type="entry name" value="PROTEIN_KINASE_ST"/>
    <property type="match status" value="1"/>
</dbReference>
<protein>
    <recommendedName>
        <fullName evidence="2">Protein kinase domain-containing protein</fullName>
    </recommendedName>
</protein>
<dbReference type="InterPro" id="IPR036291">
    <property type="entry name" value="NAD(P)-bd_dom_sf"/>
</dbReference>
<dbReference type="InterPro" id="IPR000719">
    <property type="entry name" value="Prot_kinase_dom"/>
</dbReference>
<evidence type="ECO:0000259" key="2">
    <source>
        <dbReference type="PROSITE" id="PS50011"/>
    </source>
</evidence>
<organism evidence="3 4">
    <name type="scientific">Phaseolus angularis</name>
    <name type="common">Azuki bean</name>
    <name type="synonym">Vigna angularis</name>
    <dbReference type="NCBI Taxonomy" id="3914"/>
    <lineage>
        <taxon>Eukaryota</taxon>
        <taxon>Viridiplantae</taxon>
        <taxon>Streptophyta</taxon>
        <taxon>Embryophyta</taxon>
        <taxon>Tracheophyta</taxon>
        <taxon>Spermatophyta</taxon>
        <taxon>Magnoliopsida</taxon>
        <taxon>eudicotyledons</taxon>
        <taxon>Gunneridae</taxon>
        <taxon>Pentapetalae</taxon>
        <taxon>rosids</taxon>
        <taxon>fabids</taxon>
        <taxon>Fabales</taxon>
        <taxon>Fabaceae</taxon>
        <taxon>Papilionoideae</taxon>
        <taxon>50 kb inversion clade</taxon>
        <taxon>NPAAA clade</taxon>
        <taxon>indigoferoid/millettioid clade</taxon>
        <taxon>Phaseoleae</taxon>
        <taxon>Vigna</taxon>
    </lineage>
</organism>
<dbReference type="Pfam" id="PF05368">
    <property type="entry name" value="NmrA"/>
    <property type="match status" value="1"/>
</dbReference>
<dbReference type="SUPFAM" id="SSF51735">
    <property type="entry name" value="NAD(P)-binding Rossmann-fold domains"/>
    <property type="match status" value="1"/>
</dbReference>
<dbReference type="PANTHER" id="PTHR47976:SF27">
    <property type="entry name" value="RECEPTOR-LIKE SERINE_THREONINE-PROTEIN KINASE"/>
    <property type="match status" value="1"/>
</dbReference>
<dbReference type="SMART" id="SM00220">
    <property type="entry name" value="S_TKc"/>
    <property type="match status" value="1"/>
</dbReference>
<sequence length="306" mass="34204">MVFPSSPCRRLGGVGEVVCVTGASGYIASWLVKFLLECGYTVKATVRDTNDPEKVDHFLSLDGANERLHLVKANLLEEGSFDSTIEGCHVVFHTASPFFNDAKDPQTELLDLAMKGTLNVLKSTVLAVEIARGIMYFHEECEASIIHCDIKPQNILVDEFWTAKISDFGLAKLLMPDQTRTMTGARGTRGYLAPEWNKNGPISVKTDVYRYRIMLLEILCCKRNIEVHAPEPEAVSLCSWAYNCFVAGKLNKLFPWEVVDDKTAVENMVKVALWCIQDEPFLRPTMKSVVLMLEGVTDINSSLSRF</sequence>
<dbReference type="Gene3D" id="1.10.510.10">
    <property type="entry name" value="Transferase(Phosphotransferase) domain 1"/>
    <property type="match status" value="1"/>
</dbReference>
<dbReference type="SUPFAM" id="SSF56112">
    <property type="entry name" value="Protein kinase-like (PK-like)"/>
    <property type="match status" value="1"/>
</dbReference>
<evidence type="ECO:0000313" key="3">
    <source>
        <dbReference type="EMBL" id="KOM25843.1"/>
    </source>
</evidence>
<dbReference type="InterPro" id="IPR011009">
    <property type="entry name" value="Kinase-like_dom_sf"/>
</dbReference>
<keyword evidence="1" id="KW-0732">Signal</keyword>
<dbReference type="EMBL" id="KQ258291">
    <property type="protein sequence ID" value="KOM25843.1"/>
    <property type="molecule type" value="Genomic_DNA"/>
</dbReference>
<dbReference type="Gene3D" id="3.40.50.720">
    <property type="entry name" value="NAD(P)-binding Rossmann-like Domain"/>
    <property type="match status" value="1"/>
</dbReference>
<dbReference type="InterPro" id="IPR051343">
    <property type="entry name" value="G-type_lectin_kinases/EP1-like"/>
</dbReference>
<dbReference type="Proteomes" id="UP000053144">
    <property type="component" value="Unassembled WGS sequence"/>
</dbReference>